<feature type="region of interest" description="Disordered" evidence="3">
    <location>
        <begin position="618"/>
        <end position="646"/>
    </location>
</feature>
<gene>
    <name evidence="9" type="ORF">SEUCBS140593_000060</name>
</gene>
<dbReference type="CDD" id="cd18808">
    <property type="entry name" value="SF1_C_Upf1"/>
    <property type="match status" value="1"/>
</dbReference>
<sequence length="1494" mass="166844">MPPAKKLKSGTASKAAAGSKAAEPPAAAVPDGESAFAKLAKQHWLKGGKRAAKVKVKNDVIKTEIWDVLEEEGFLFKSLLSLESLQILESYLWPGYSEDASDHHVLLIVLITSAKRREHLETWGLFADRPLDFASFFRRTLTMSLDPDFSLTVRAHILSFIIHAFQSLDCAIVRKECAPLVSIATWHNIADDAKRDELLDQTSHLRKAWRAAAKRFDAADDEVKARLRFDRSWLYTLVLDFIGVLFSEAGGREAVIYCERFVEFLSDLQSQLPTRRYVNALLQDLYVLPALAVSPVYNDEDNNLLRDVTALFAHYTYFSVDDQTGAQLSETEAYDKHCSKLAALQRVSLKHFKDKLTVLALSNYGSIDKREELESLLEPLTDDEIVQLVGLLHMRTAYPPSCKVQIDRKFLIEVLLTTFEKRPTFQDEARALDVMPTEQSIFDKNLSRTNWYDGSRPLALPKLNLQYLSVGDFLWRSLVLYRSDALYGIRQDIEAAVRRVMAEVGSAGETVLKSTYKVAIPIQKLSIAQVVPPLVGEDKPSLVKADVSIDFRLAKDYVRRAWETLRPDDAVFLIAVNASKRKPTTTANGGANVSAAETLGITSIRTAEVVHGLEGPKYRDQVSQRGGGRGGRGRGGRGGAGRGGQGRSYVKTLQLRLDPDAFVNDMSKSSEDVPDVYDTFNLIVRRNRRENNFRPVLESIRSLVLSDVPLAPWLHEVFLGYGDPAAATYKHLPNRIKKVDFRDTFLDWHHLIESLPGKTVEPSDDVTGSFGPPYVLGLADKPAAAEVLAPAKPASKKRRRDAEPALIADVETLKVSTYKPPNTGPYPIDVPKLNTVRFTPAQTEAIMSGAQPGLTVIVGPPGTGKTDVATQIINTIYHNFPEQRTLLIAHSNQALNQLFAKIVALDIDQRHLLRLGHGEEELGVEGSFGKYGRVEMFLENRKHFLLDVSRLAASIGAPGAHGNSAETAGYFNSVYIEPAWTKFNDVAVHTDGATAADIVQAFPFHNYFSNAPQPLFPADADRDTVLDIANGCYRHISKIFSELADVQPFEILRRDRDKANYLLTKEARIVAMTSTHAAIRRGEIASLGFHYDNVVVEEAAQITEIEDFIPLAMQKPNATTGDVPLQRVVLCGDHLQNSPVVQNFAFRHYSNLEQSLFSRLVRLGVPTINLDQQGRARPSLADLYRWRYPGLTDLPQVQTTPEFLLANAGFRYDYQFINVSDYRGRGESEPSPHFIQNLGEAEYAVALYQYMRLLGYPAEKITILATYAGQRALIRSVLEYRCRKSPIFGMPKALTTVDKYQGEQNDYIILSLTRTSRVGYLRDIRRLTVALSRARLGLYVLGRREIFEACYELREAFQILLQRPDKLALVTGELWPSKRVIAEENKAAAGGTLENEVAMENVEHLGQYVFEMTKTRQHQLRAGAPTAAAPSSDEQPADGVDNLALLPGPAREDEDKEFVAMPDDEDRPLDEEIDDVDNDDKGPEMEDDDDEDEE</sequence>
<feature type="domain" description="RNA helicase aquarius beta-barrel" evidence="7">
    <location>
        <begin position="508"/>
        <end position="686"/>
    </location>
</feature>
<dbReference type="SUPFAM" id="SSF52540">
    <property type="entry name" value="P-loop containing nucleoside triphosphate hydrolases"/>
    <property type="match status" value="1"/>
</dbReference>
<dbReference type="Pfam" id="PF21144">
    <property type="entry name" value="Aquarius_N_3rd"/>
    <property type="match status" value="1"/>
</dbReference>
<keyword evidence="10" id="KW-1185">Reference proteome</keyword>
<evidence type="ECO:0000259" key="6">
    <source>
        <dbReference type="Pfam" id="PF16399"/>
    </source>
</evidence>
<dbReference type="Pfam" id="PF16399">
    <property type="entry name" value="Aquarius_N_1st"/>
    <property type="match status" value="1"/>
</dbReference>
<accession>A0ABP0ALD2</accession>
<dbReference type="EMBL" id="CAWUHD010000001">
    <property type="protein sequence ID" value="CAK7208135.1"/>
    <property type="molecule type" value="Genomic_DNA"/>
</dbReference>
<feature type="compositionally biased region" description="Acidic residues" evidence="3">
    <location>
        <begin position="1452"/>
        <end position="1478"/>
    </location>
</feature>
<dbReference type="InterPro" id="IPR048966">
    <property type="entry name" value="Aquarius_b-barrel"/>
</dbReference>
<feature type="compositionally biased region" description="Acidic residues" evidence="3">
    <location>
        <begin position="1485"/>
        <end position="1494"/>
    </location>
</feature>
<keyword evidence="1" id="KW-0347">Helicase</keyword>
<keyword evidence="2" id="KW-0539">Nucleus</keyword>
<evidence type="ECO:0000259" key="4">
    <source>
        <dbReference type="Pfam" id="PF13086"/>
    </source>
</evidence>
<feature type="domain" description="RNA helicase aquarius N-terminal" evidence="6">
    <location>
        <begin position="36"/>
        <end position="423"/>
    </location>
</feature>
<keyword evidence="2" id="KW-0508">mRNA splicing</keyword>
<dbReference type="InterPro" id="IPR027417">
    <property type="entry name" value="P-loop_NTPase"/>
</dbReference>
<dbReference type="Pfam" id="PF13086">
    <property type="entry name" value="AAA_11"/>
    <property type="match status" value="1"/>
</dbReference>
<dbReference type="Pfam" id="PF13087">
    <property type="entry name" value="AAA_12"/>
    <property type="match status" value="1"/>
</dbReference>
<dbReference type="CDD" id="cd17935">
    <property type="entry name" value="EEXXQc_AQR"/>
    <property type="match status" value="1"/>
</dbReference>
<keyword evidence="1" id="KW-0378">Hydrolase</keyword>
<keyword evidence="1" id="KW-0067">ATP-binding</keyword>
<feature type="domain" description="RNA helicase aquarius insertion" evidence="8">
    <location>
        <begin position="734"/>
        <end position="829"/>
    </location>
</feature>
<protein>
    <recommendedName>
        <fullName evidence="2">Pre-mRNA-splicing factor</fullName>
    </recommendedName>
</protein>
<dbReference type="InterPro" id="IPR026300">
    <property type="entry name" value="CWF11_fam"/>
</dbReference>
<feature type="region of interest" description="Disordered" evidence="3">
    <location>
        <begin position="1419"/>
        <end position="1494"/>
    </location>
</feature>
<evidence type="ECO:0000259" key="5">
    <source>
        <dbReference type="Pfam" id="PF13087"/>
    </source>
</evidence>
<evidence type="ECO:0000259" key="8">
    <source>
        <dbReference type="Pfam" id="PF21144"/>
    </source>
</evidence>
<dbReference type="PANTHER" id="PTHR10887:SF5">
    <property type="entry name" value="RNA HELICASE AQUARIUS"/>
    <property type="match status" value="1"/>
</dbReference>
<dbReference type="PIRSF" id="PIRSF038901">
    <property type="entry name" value="AQR_cwf11"/>
    <property type="match status" value="1"/>
</dbReference>
<dbReference type="InterPro" id="IPR032174">
    <property type="entry name" value="Aquarius_N"/>
</dbReference>
<comment type="similarity">
    <text evidence="2">Belongs to the CWF11 family.</text>
</comment>
<dbReference type="InterPro" id="IPR041679">
    <property type="entry name" value="DNA2/NAM7-like_C"/>
</dbReference>
<evidence type="ECO:0000256" key="1">
    <source>
        <dbReference type="ARBA" id="ARBA00022806"/>
    </source>
</evidence>
<dbReference type="Proteomes" id="UP001642482">
    <property type="component" value="Unassembled WGS sequence"/>
</dbReference>
<name>A0ABP0ALD2_9PEZI</name>
<dbReference type="PANTHER" id="PTHR10887">
    <property type="entry name" value="DNA2/NAM7 HELICASE FAMILY"/>
    <property type="match status" value="1"/>
</dbReference>
<organism evidence="9 10">
    <name type="scientific">Sporothrix eucalyptigena</name>
    <dbReference type="NCBI Taxonomy" id="1812306"/>
    <lineage>
        <taxon>Eukaryota</taxon>
        <taxon>Fungi</taxon>
        <taxon>Dikarya</taxon>
        <taxon>Ascomycota</taxon>
        <taxon>Pezizomycotina</taxon>
        <taxon>Sordariomycetes</taxon>
        <taxon>Sordariomycetidae</taxon>
        <taxon>Ophiostomatales</taxon>
        <taxon>Ophiostomataceae</taxon>
        <taxon>Sporothrix</taxon>
    </lineage>
</organism>
<comment type="caution">
    <text evidence="9">The sequence shown here is derived from an EMBL/GenBank/DDBJ whole genome shotgun (WGS) entry which is preliminary data.</text>
</comment>
<reference evidence="9 10" key="1">
    <citation type="submission" date="2024-01" db="EMBL/GenBank/DDBJ databases">
        <authorList>
            <person name="Allen C."/>
            <person name="Tagirdzhanova G."/>
        </authorList>
    </citation>
    <scope>NUCLEOTIDE SEQUENCE [LARGE SCALE GENOMIC DNA]</scope>
</reference>
<comment type="subunit">
    <text evidence="2">Belongs to the 40S cdc5-associated complex (or cwf complex), a spliceosome sub-complex reminiscent of a late-stage spliceosome.</text>
</comment>
<comment type="subcellular location">
    <subcellularLocation>
        <location evidence="2">Nucleus</location>
    </subcellularLocation>
</comment>
<dbReference type="InterPro" id="IPR041677">
    <property type="entry name" value="DNA2/NAM7_AAA_11"/>
</dbReference>
<dbReference type="Pfam" id="PF21143">
    <property type="entry name" value="Aquarius_N_2nd"/>
    <property type="match status" value="1"/>
</dbReference>
<dbReference type="InterPro" id="IPR048967">
    <property type="entry name" value="Aquarius_insert"/>
</dbReference>
<proteinExistence type="inferred from homology"/>
<feature type="domain" description="DNA2/NAM7 helicase helicase" evidence="4">
    <location>
        <begin position="842"/>
        <end position="1142"/>
    </location>
</feature>
<feature type="compositionally biased region" description="Gly residues" evidence="3">
    <location>
        <begin position="636"/>
        <end position="646"/>
    </location>
</feature>
<comment type="function">
    <text evidence="2">Involved in mRNA splicing where it associates with cdc5 and the other cwf proteins as part of the spliceosome.</text>
</comment>
<evidence type="ECO:0000256" key="2">
    <source>
        <dbReference type="PIRNR" id="PIRNR038901"/>
    </source>
</evidence>
<feature type="region of interest" description="Disordered" evidence="3">
    <location>
        <begin position="1"/>
        <end position="26"/>
    </location>
</feature>
<dbReference type="InterPro" id="IPR045055">
    <property type="entry name" value="DNA2/NAM7-like"/>
</dbReference>
<evidence type="ECO:0000259" key="7">
    <source>
        <dbReference type="Pfam" id="PF21143"/>
    </source>
</evidence>
<keyword evidence="1" id="KW-0547">Nucleotide-binding</keyword>
<evidence type="ECO:0000313" key="9">
    <source>
        <dbReference type="EMBL" id="CAK7208135.1"/>
    </source>
</evidence>
<feature type="domain" description="DNA2/NAM7 helicase-like C-terminal" evidence="5">
    <location>
        <begin position="1152"/>
        <end position="1344"/>
    </location>
</feature>
<dbReference type="Gene3D" id="3.40.50.300">
    <property type="entry name" value="P-loop containing nucleotide triphosphate hydrolases"/>
    <property type="match status" value="2"/>
</dbReference>
<keyword evidence="2" id="KW-0507">mRNA processing</keyword>
<feature type="compositionally biased region" description="Low complexity" evidence="3">
    <location>
        <begin position="9"/>
        <end position="26"/>
    </location>
</feature>
<evidence type="ECO:0000313" key="10">
    <source>
        <dbReference type="Proteomes" id="UP001642482"/>
    </source>
</evidence>
<dbReference type="InterPro" id="IPR047187">
    <property type="entry name" value="SF1_C_Upf1"/>
</dbReference>
<evidence type="ECO:0000256" key="3">
    <source>
        <dbReference type="SAM" id="MobiDB-lite"/>
    </source>
</evidence>